<evidence type="ECO:0000259" key="4">
    <source>
        <dbReference type="Pfam" id="PF00370"/>
    </source>
</evidence>
<dbReference type="InterPro" id="IPR006003">
    <property type="entry name" value="FGGY_RbtK-like"/>
</dbReference>
<dbReference type="OrthoDB" id="9805576at2"/>
<gene>
    <name evidence="6" type="ORF">D5400_04275</name>
</gene>
<dbReference type="InterPro" id="IPR000577">
    <property type="entry name" value="Carb_kinase_FGGY"/>
</dbReference>
<dbReference type="InterPro" id="IPR018485">
    <property type="entry name" value="FGGY_C"/>
</dbReference>
<keyword evidence="2" id="KW-0808">Transferase</keyword>
<evidence type="ECO:0000313" key="7">
    <source>
        <dbReference type="Proteomes" id="UP000268192"/>
    </source>
</evidence>
<dbReference type="EMBL" id="CP032509">
    <property type="protein sequence ID" value="AZN73567.1"/>
    <property type="molecule type" value="Genomic_DNA"/>
</dbReference>
<organism evidence="6 7">
    <name type="scientific">Georhizobium profundi</name>
    <dbReference type="NCBI Taxonomy" id="2341112"/>
    <lineage>
        <taxon>Bacteria</taxon>
        <taxon>Pseudomonadati</taxon>
        <taxon>Pseudomonadota</taxon>
        <taxon>Alphaproteobacteria</taxon>
        <taxon>Hyphomicrobiales</taxon>
        <taxon>Rhizobiaceae</taxon>
        <taxon>Georhizobium</taxon>
    </lineage>
</organism>
<sequence length="529" mass="55837">MKRAFVAAVDVGTGSARAGIFDAHGDILARTEHPIVMHRPLPGHAEHDSEDIWNAVCRAVRDAVTEAGIAAEDVAGIGFDATCSIVLRGRNGEPVTVSTTGDTRWDTIAWLDHRAIAEADEATATGHRVVDYAGGTISPEMATPKLAWIKRNLPESWRASALFLDLVDFLTWKASGSTARSQCTLTCKWTFLAHDPSPWAHDYLAAIGIEDMTTRGGLPAQAAPVGANLGPLTAEAAQDLGLTVDCQVGVGLIDAHAGALSALGGYSGDASEMTRRVALIAGTSSCVTALTQSPRPIHGIWGPYLGAALPDFWLSEGGQSVSGGLLDHIIETHGSGLKPDKAAHQRICARIAELLVTEGSDLGGRIHLLPDFHGNRSPLGDPHALGVVSGLSIDTSFDSLCRLYWRTAVSIALGIRQIVEAMNENGLSIDTMHVVGGHTRNPVLMALYADATGCNTVTPAAEDAMLLGTAMTAASAAGWHDTLAACCSAMVKPGTVRHPDPAMTSRFDRDYAIFKLMQAQRAEIERLST</sequence>
<dbReference type="InterPro" id="IPR018484">
    <property type="entry name" value="FGGY_N"/>
</dbReference>
<dbReference type="NCBIfam" id="TIGR01315">
    <property type="entry name" value="5C_CHO_kinase"/>
    <property type="match status" value="1"/>
</dbReference>
<dbReference type="Proteomes" id="UP000268192">
    <property type="component" value="Chromosome"/>
</dbReference>
<evidence type="ECO:0000256" key="3">
    <source>
        <dbReference type="ARBA" id="ARBA00022777"/>
    </source>
</evidence>
<accession>A0A3S9B9H1</accession>
<keyword evidence="7" id="KW-1185">Reference proteome</keyword>
<evidence type="ECO:0000256" key="2">
    <source>
        <dbReference type="ARBA" id="ARBA00022679"/>
    </source>
</evidence>
<protein>
    <submittedName>
        <fullName evidence="6">Ribulokinase</fullName>
    </submittedName>
</protein>
<dbReference type="AlphaFoldDB" id="A0A3S9B9H1"/>
<dbReference type="RefSeq" id="WP_126007981.1">
    <property type="nucleotide sequence ID" value="NZ_CP032509.1"/>
</dbReference>
<comment type="similarity">
    <text evidence="1">Belongs to the FGGY kinase family.</text>
</comment>
<evidence type="ECO:0000256" key="1">
    <source>
        <dbReference type="ARBA" id="ARBA00009156"/>
    </source>
</evidence>
<dbReference type="GO" id="GO:0005737">
    <property type="term" value="C:cytoplasm"/>
    <property type="evidence" value="ECO:0007669"/>
    <property type="project" value="TreeGrafter"/>
</dbReference>
<dbReference type="KEGG" id="abaw:D5400_04275"/>
<dbReference type="PANTHER" id="PTHR43435">
    <property type="entry name" value="RIBULOKINASE"/>
    <property type="match status" value="1"/>
</dbReference>
<dbReference type="PIRSF" id="PIRSF000538">
    <property type="entry name" value="GlpK"/>
    <property type="match status" value="1"/>
</dbReference>
<dbReference type="InterPro" id="IPR043129">
    <property type="entry name" value="ATPase_NBD"/>
</dbReference>
<dbReference type="CDD" id="cd07782">
    <property type="entry name" value="ASKHA_NBD_FGGY_D-RBK"/>
    <property type="match status" value="1"/>
</dbReference>
<keyword evidence="3 6" id="KW-0418">Kinase</keyword>
<feature type="domain" description="Carbohydrate kinase FGGY N-terminal" evidence="4">
    <location>
        <begin position="7"/>
        <end position="260"/>
    </location>
</feature>
<evidence type="ECO:0000313" key="6">
    <source>
        <dbReference type="EMBL" id="AZN73567.1"/>
    </source>
</evidence>
<dbReference type="Pfam" id="PF00370">
    <property type="entry name" value="FGGY_N"/>
    <property type="match status" value="1"/>
</dbReference>
<dbReference type="Pfam" id="PF02782">
    <property type="entry name" value="FGGY_C"/>
    <property type="match status" value="1"/>
</dbReference>
<dbReference type="PANTHER" id="PTHR43435:SF4">
    <property type="entry name" value="FGGY CARBOHYDRATE KINASE DOMAIN-CONTAINING PROTEIN"/>
    <property type="match status" value="1"/>
</dbReference>
<dbReference type="SUPFAM" id="SSF53067">
    <property type="entry name" value="Actin-like ATPase domain"/>
    <property type="match status" value="2"/>
</dbReference>
<feature type="domain" description="Carbohydrate kinase FGGY C-terminal" evidence="5">
    <location>
        <begin position="278"/>
        <end position="477"/>
    </location>
</feature>
<proteinExistence type="inferred from homology"/>
<reference evidence="6 7" key="1">
    <citation type="submission" date="2018-09" db="EMBL/GenBank/DDBJ databases">
        <title>Marinorhizobium profundi gen. nov., sp. nov., isolated from a deep-sea sediment sample from the New Britain Trench and proposal of Marinorhizobiaceae fam. nov. in the order Rhizobiales of the class Alphaproteobacteria.</title>
        <authorList>
            <person name="Cao J."/>
        </authorList>
    </citation>
    <scope>NUCLEOTIDE SEQUENCE [LARGE SCALE GENOMIC DNA]</scope>
    <source>
        <strain evidence="6 7">WS11</strain>
    </source>
</reference>
<dbReference type="GO" id="GO:0019150">
    <property type="term" value="F:D-ribulokinase activity"/>
    <property type="evidence" value="ECO:0007669"/>
    <property type="project" value="TreeGrafter"/>
</dbReference>
<name>A0A3S9B9H1_9HYPH</name>
<dbReference type="Gene3D" id="1.20.58.2240">
    <property type="match status" value="1"/>
</dbReference>
<evidence type="ECO:0000259" key="5">
    <source>
        <dbReference type="Pfam" id="PF02782"/>
    </source>
</evidence>
<dbReference type="Gene3D" id="3.30.420.40">
    <property type="match status" value="1"/>
</dbReference>
<dbReference type="GO" id="GO:0019321">
    <property type="term" value="P:pentose metabolic process"/>
    <property type="evidence" value="ECO:0007669"/>
    <property type="project" value="TreeGrafter"/>
</dbReference>